<name>A0A6J1LLI8_DROHY</name>
<protein>
    <submittedName>
        <fullName evidence="7">Surfeit locus protein 6 homolog</fullName>
    </submittedName>
</protein>
<evidence type="ECO:0000256" key="3">
    <source>
        <dbReference type="ARBA" id="ARBA00023242"/>
    </source>
</evidence>
<evidence type="ECO:0000313" key="6">
    <source>
        <dbReference type="Proteomes" id="UP000504633"/>
    </source>
</evidence>
<sequence length="344" mass="40186">MDYMTDEEAVRSVWDYYNHENGKEESKKENACTIRKRFEQKVLRLLTIHNVPYSKKDDEETYEDYLLSDDENMPNPKGIKLKQSIKTKPRDNDGDEEEEEEEEDEEDVDERIASIKNKLRQKKRPTTEKQQKRRVAKKLKRSKGVQKLLQSSAKIMKNENIKQNKLKNGGIKAESNDDGEATDSKATIQPVPLKPVFNEESKIVYSKIDFAANPGAKSKKSHQNPKEILKKLKDTRQQINELKEQGQGDKAAELQNNIAWKKAFDKIEGKKVKDDTKLLQKAIKKKKLEKRTAKKKWTERKQKVDHDIAKRQKKRQENLDKRSKDKKNKKLKKASKKGRIIPGY</sequence>
<dbReference type="CTD" id="6838"/>
<evidence type="ECO:0000256" key="4">
    <source>
        <dbReference type="SAM" id="MobiDB-lite"/>
    </source>
</evidence>
<evidence type="ECO:0000259" key="5">
    <source>
        <dbReference type="Pfam" id="PF04935"/>
    </source>
</evidence>
<dbReference type="InterPro" id="IPR007019">
    <property type="entry name" value="SURF6"/>
</dbReference>
<dbReference type="OrthoDB" id="444809at2759"/>
<gene>
    <name evidence="7" type="primary">LOC111596688</name>
</gene>
<feature type="compositionally biased region" description="Basic residues" evidence="4">
    <location>
        <begin position="131"/>
        <end position="144"/>
    </location>
</feature>
<dbReference type="InterPro" id="IPR029190">
    <property type="entry name" value="Rrp14/SURF6_C"/>
</dbReference>
<feature type="compositionally biased region" description="Basic residues" evidence="4">
    <location>
        <begin position="324"/>
        <end position="344"/>
    </location>
</feature>
<dbReference type="GeneID" id="111596688"/>
<feature type="region of interest" description="Disordered" evidence="4">
    <location>
        <begin position="65"/>
        <end position="187"/>
    </location>
</feature>
<dbReference type="GO" id="GO:0003677">
    <property type="term" value="F:DNA binding"/>
    <property type="evidence" value="ECO:0007669"/>
    <property type="project" value="TreeGrafter"/>
</dbReference>
<dbReference type="KEGG" id="dhe:111596688"/>
<organism evidence="6 7">
    <name type="scientific">Drosophila hydei</name>
    <name type="common">Fruit fly</name>
    <dbReference type="NCBI Taxonomy" id="7224"/>
    <lineage>
        <taxon>Eukaryota</taxon>
        <taxon>Metazoa</taxon>
        <taxon>Ecdysozoa</taxon>
        <taxon>Arthropoda</taxon>
        <taxon>Hexapoda</taxon>
        <taxon>Insecta</taxon>
        <taxon>Pterygota</taxon>
        <taxon>Neoptera</taxon>
        <taxon>Endopterygota</taxon>
        <taxon>Diptera</taxon>
        <taxon>Brachycera</taxon>
        <taxon>Muscomorpha</taxon>
        <taxon>Ephydroidea</taxon>
        <taxon>Drosophilidae</taxon>
        <taxon>Drosophila</taxon>
    </lineage>
</organism>
<evidence type="ECO:0000313" key="7">
    <source>
        <dbReference type="RefSeq" id="XP_023166762.1"/>
    </source>
</evidence>
<dbReference type="GO" id="GO:0005730">
    <property type="term" value="C:nucleolus"/>
    <property type="evidence" value="ECO:0007669"/>
    <property type="project" value="TreeGrafter"/>
</dbReference>
<dbReference type="AlphaFoldDB" id="A0A6J1LLI8"/>
<dbReference type="PANTHER" id="PTHR14369:SF0">
    <property type="entry name" value="SURFEIT LOCUS PROTEIN 6"/>
    <property type="match status" value="1"/>
</dbReference>
<dbReference type="OMA" id="NDIAWKK"/>
<feature type="region of interest" description="Disordered" evidence="4">
    <location>
        <begin position="287"/>
        <end position="344"/>
    </location>
</feature>
<keyword evidence="3" id="KW-0539">Nucleus</keyword>
<feature type="domain" description="Ribosomal RNA-processing protein 14/surfeit locus protein 6 C-terminal" evidence="5">
    <location>
        <begin position="118"/>
        <end position="332"/>
    </location>
</feature>
<evidence type="ECO:0000256" key="1">
    <source>
        <dbReference type="ARBA" id="ARBA00004123"/>
    </source>
</evidence>
<evidence type="ECO:0000256" key="2">
    <source>
        <dbReference type="ARBA" id="ARBA00005904"/>
    </source>
</evidence>
<dbReference type="Pfam" id="PF04935">
    <property type="entry name" value="SURF6"/>
    <property type="match status" value="1"/>
</dbReference>
<dbReference type="RefSeq" id="XP_023166762.1">
    <property type="nucleotide sequence ID" value="XM_023310994.2"/>
</dbReference>
<dbReference type="GO" id="GO:0042274">
    <property type="term" value="P:ribosomal small subunit biogenesis"/>
    <property type="evidence" value="ECO:0007669"/>
    <property type="project" value="TreeGrafter"/>
</dbReference>
<dbReference type="PANTHER" id="PTHR14369">
    <property type="entry name" value="SURFEIT LOCUS PROTEIN 6"/>
    <property type="match status" value="1"/>
</dbReference>
<accession>A0A6J1LLI8</accession>
<dbReference type="GO" id="GO:0003723">
    <property type="term" value="F:RNA binding"/>
    <property type="evidence" value="ECO:0007669"/>
    <property type="project" value="TreeGrafter"/>
</dbReference>
<reference evidence="7" key="1">
    <citation type="submission" date="2025-08" db="UniProtKB">
        <authorList>
            <consortium name="RefSeq"/>
        </authorList>
    </citation>
    <scope>IDENTIFICATION</scope>
    <source>
        <strain evidence="7">15085-1641.00</strain>
        <tissue evidence="7">Whole body</tissue>
    </source>
</reference>
<proteinExistence type="inferred from homology"/>
<keyword evidence="6" id="KW-1185">Reference proteome</keyword>
<dbReference type="GO" id="GO:0042273">
    <property type="term" value="P:ribosomal large subunit biogenesis"/>
    <property type="evidence" value="ECO:0007669"/>
    <property type="project" value="TreeGrafter"/>
</dbReference>
<feature type="compositionally biased region" description="Basic residues" evidence="4">
    <location>
        <begin position="287"/>
        <end position="298"/>
    </location>
</feature>
<comment type="similarity">
    <text evidence="2">Belongs to the SURF6 family.</text>
</comment>
<feature type="compositionally biased region" description="Basic and acidic residues" evidence="4">
    <location>
        <begin position="299"/>
        <end position="323"/>
    </location>
</feature>
<comment type="subcellular location">
    <subcellularLocation>
        <location evidence="1">Nucleus</location>
    </subcellularLocation>
</comment>
<feature type="compositionally biased region" description="Acidic residues" evidence="4">
    <location>
        <begin position="93"/>
        <end position="109"/>
    </location>
</feature>
<dbReference type="Proteomes" id="UP000504633">
    <property type="component" value="Unplaced"/>
</dbReference>